<dbReference type="AlphaFoldDB" id="A0A4S8L9R6"/>
<dbReference type="Proteomes" id="UP000297245">
    <property type="component" value="Unassembled WGS sequence"/>
</dbReference>
<name>A0A4S8L9R6_DENBC</name>
<gene>
    <name evidence="1" type="ORF">K435DRAFT_390679</name>
</gene>
<evidence type="ECO:0000313" key="1">
    <source>
        <dbReference type="EMBL" id="THU85340.1"/>
    </source>
</evidence>
<reference evidence="1 2" key="1">
    <citation type="journal article" date="2019" name="Nat. Ecol. Evol.">
        <title>Megaphylogeny resolves global patterns of mushroom evolution.</title>
        <authorList>
            <person name="Varga T."/>
            <person name="Krizsan K."/>
            <person name="Foldi C."/>
            <person name="Dima B."/>
            <person name="Sanchez-Garcia M."/>
            <person name="Sanchez-Ramirez S."/>
            <person name="Szollosi G.J."/>
            <person name="Szarkandi J.G."/>
            <person name="Papp V."/>
            <person name="Albert L."/>
            <person name="Andreopoulos W."/>
            <person name="Angelini C."/>
            <person name="Antonin V."/>
            <person name="Barry K.W."/>
            <person name="Bougher N.L."/>
            <person name="Buchanan P."/>
            <person name="Buyck B."/>
            <person name="Bense V."/>
            <person name="Catcheside P."/>
            <person name="Chovatia M."/>
            <person name="Cooper J."/>
            <person name="Damon W."/>
            <person name="Desjardin D."/>
            <person name="Finy P."/>
            <person name="Geml J."/>
            <person name="Haridas S."/>
            <person name="Hughes K."/>
            <person name="Justo A."/>
            <person name="Karasinski D."/>
            <person name="Kautmanova I."/>
            <person name="Kiss B."/>
            <person name="Kocsube S."/>
            <person name="Kotiranta H."/>
            <person name="LaButti K.M."/>
            <person name="Lechner B.E."/>
            <person name="Liimatainen K."/>
            <person name="Lipzen A."/>
            <person name="Lukacs Z."/>
            <person name="Mihaltcheva S."/>
            <person name="Morgado L.N."/>
            <person name="Niskanen T."/>
            <person name="Noordeloos M.E."/>
            <person name="Ohm R.A."/>
            <person name="Ortiz-Santana B."/>
            <person name="Ovrebo C."/>
            <person name="Racz N."/>
            <person name="Riley R."/>
            <person name="Savchenko A."/>
            <person name="Shiryaev A."/>
            <person name="Soop K."/>
            <person name="Spirin V."/>
            <person name="Szebenyi C."/>
            <person name="Tomsovsky M."/>
            <person name="Tulloss R.E."/>
            <person name="Uehling J."/>
            <person name="Grigoriev I.V."/>
            <person name="Vagvolgyi C."/>
            <person name="Papp T."/>
            <person name="Martin F.M."/>
            <person name="Miettinen O."/>
            <person name="Hibbett D.S."/>
            <person name="Nagy L.G."/>
        </authorList>
    </citation>
    <scope>NUCLEOTIDE SEQUENCE [LARGE SCALE GENOMIC DNA]</scope>
    <source>
        <strain evidence="1 2">CBS 962.96</strain>
    </source>
</reference>
<keyword evidence="2" id="KW-1185">Reference proteome</keyword>
<sequence length="185" mass="20941">MYLSLSADWTAPQIWWNGPRFVHVVSTEAFWARTMVYPRFKCDLLSSHSVANSNDSVHSTFRSQLLAPTAFFNASITVFDRNMEGNISVPPWKRFTPSVMSGLTENLGLLGLVAGMGRWISKQSISRRLHAISCLRFTSFKLLIHFSVISLSKSPEVKSIYPPSRQNISFTSPTRSIPHHLSRRV</sequence>
<accession>A0A4S8L9R6</accession>
<organism evidence="1 2">
    <name type="scientific">Dendrothele bispora (strain CBS 962.96)</name>
    <dbReference type="NCBI Taxonomy" id="1314807"/>
    <lineage>
        <taxon>Eukaryota</taxon>
        <taxon>Fungi</taxon>
        <taxon>Dikarya</taxon>
        <taxon>Basidiomycota</taxon>
        <taxon>Agaricomycotina</taxon>
        <taxon>Agaricomycetes</taxon>
        <taxon>Agaricomycetidae</taxon>
        <taxon>Agaricales</taxon>
        <taxon>Agaricales incertae sedis</taxon>
        <taxon>Dendrothele</taxon>
    </lineage>
</organism>
<protein>
    <submittedName>
        <fullName evidence="1">Uncharacterized protein</fullName>
    </submittedName>
</protein>
<evidence type="ECO:0000313" key="2">
    <source>
        <dbReference type="Proteomes" id="UP000297245"/>
    </source>
</evidence>
<proteinExistence type="predicted"/>
<dbReference type="EMBL" id="ML179552">
    <property type="protein sequence ID" value="THU85340.1"/>
    <property type="molecule type" value="Genomic_DNA"/>
</dbReference>